<dbReference type="Proteomes" id="UP000790709">
    <property type="component" value="Unassembled WGS sequence"/>
</dbReference>
<dbReference type="EMBL" id="MU266818">
    <property type="protein sequence ID" value="KAH7918262.1"/>
    <property type="molecule type" value="Genomic_DNA"/>
</dbReference>
<accession>A0ACB8AY03</accession>
<gene>
    <name evidence="1" type="ORF">BV22DRAFT_1134719</name>
</gene>
<evidence type="ECO:0000313" key="2">
    <source>
        <dbReference type="Proteomes" id="UP000790709"/>
    </source>
</evidence>
<comment type="caution">
    <text evidence="1">The sequence shown here is derived from an EMBL/GenBank/DDBJ whole genome shotgun (WGS) entry which is preliminary data.</text>
</comment>
<proteinExistence type="predicted"/>
<organism evidence="1 2">
    <name type="scientific">Leucogyrophana mollusca</name>
    <dbReference type="NCBI Taxonomy" id="85980"/>
    <lineage>
        <taxon>Eukaryota</taxon>
        <taxon>Fungi</taxon>
        <taxon>Dikarya</taxon>
        <taxon>Basidiomycota</taxon>
        <taxon>Agaricomycotina</taxon>
        <taxon>Agaricomycetes</taxon>
        <taxon>Agaricomycetidae</taxon>
        <taxon>Boletales</taxon>
        <taxon>Boletales incertae sedis</taxon>
        <taxon>Leucogyrophana</taxon>
    </lineage>
</organism>
<keyword evidence="2" id="KW-1185">Reference proteome</keyword>
<name>A0ACB8AY03_9AGAM</name>
<protein>
    <submittedName>
        <fullName evidence="1">Uncharacterized protein</fullName>
    </submittedName>
</protein>
<evidence type="ECO:0000313" key="1">
    <source>
        <dbReference type="EMBL" id="KAH7918262.1"/>
    </source>
</evidence>
<reference evidence="1" key="1">
    <citation type="journal article" date="2021" name="New Phytol.">
        <title>Evolutionary innovations through gain and loss of genes in the ectomycorrhizal Boletales.</title>
        <authorList>
            <person name="Wu G."/>
            <person name="Miyauchi S."/>
            <person name="Morin E."/>
            <person name="Kuo A."/>
            <person name="Drula E."/>
            <person name="Varga T."/>
            <person name="Kohler A."/>
            <person name="Feng B."/>
            <person name="Cao Y."/>
            <person name="Lipzen A."/>
            <person name="Daum C."/>
            <person name="Hundley H."/>
            <person name="Pangilinan J."/>
            <person name="Johnson J."/>
            <person name="Barry K."/>
            <person name="LaButti K."/>
            <person name="Ng V."/>
            <person name="Ahrendt S."/>
            <person name="Min B."/>
            <person name="Choi I.G."/>
            <person name="Park H."/>
            <person name="Plett J.M."/>
            <person name="Magnuson J."/>
            <person name="Spatafora J.W."/>
            <person name="Nagy L.G."/>
            <person name="Henrissat B."/>
            <person name="Grigoriev I.V."/>
            <person name="Yang Z.L."/>
            <person name="Xu J."/>
            <person name="Martin F.M."/>
        </authorList>
    </citation>
    <scope>NUCLEOTIDE SEQUENCE</scope>
    <source>
        <strain evidence="1">KUC20120723A-06</strain>
    </source>
</reference>
<sequence length="707" mass="78166">MSERPSRSTANKNPAKVVLDAAPKRRSSAQKKADDTAATARKAAVAQAARDKFQKDATAIAAAEDALREEDTLYGIIPSSTFSASSKKKNTPKNPSQAKTSVRKYADKEPSADEHQGTAEPYESDGNDEDFEPDISGEESYLSDDLSGENEMSPEAEKALKKKGTATTKKPKKPRERSTRDAINAVRVVPPMSGAQSRKRKPAEVSNDEGAENVGHTKRSKSAHASNLDTDWRKKLGAMAKGSTSKRPVLNNKDEPGLIPTAVDHSCSSSRTSMSRLTSVSSEDALDGGIFDEDESVDIIEAARKSKSTAKKKQNQVTEQPTPRQDGNAAARIDAIILIRATDCGAFEGRYKTQLEDQLDVHCRFGPPVPKNNKEYSRSFQASMIHFLSTFKEDDGLLANNSKHANSWGEIAHPHQQKRGSSVGSKPLKNLNASDLPFTEDADHKTWDGLIRTLLDWAGTVDDPFGTNEHPDLAERLQELWDLFFPHLLLDISDYPAIKKLFGKNTITRLEKFFKDPKYRNDAKTRAEYVRSQLPQVITGKKVVPFLYADSVKLTKSWQSPLLLNIFAWHVKRVGDAFQVFGRPSGALAMSAAALQRALTLYKTGNSEKDDKDPDVKGKCKPGIDFDNVWGLSAQQFTKFTDDTKWDRILQDVSGINQTSRNVPVRDEEYVDDTFDIPLSDKEGEGEKDENIAEDSDKGEESGDQRD</sequence>